<accession>A0A4S5B6H9</accession>
<dbReference type="InterPro" id="IPR001387">
    <property type="entry name" value="Cro/C1-type_HTH"/>
</dbReference>
<dbReference type="GO" id="GO:0003677">
    <property type="term" value="F:DNA binding"/>
    <property type="evidence" value="ECO:0007669"/>
    <property type="project" value="InterPro"/>
</dbReference>
<dbReference type="InterPro" id="IPR010982">
    <property type="entry name" value="Lambda_DNA-bd_dom_sf"/>
</dbReference>
<dbReference type="SMART" id="SM00530">
    <property type="entry name" value="HTH_XRE"/>
    <property type="match status" value="1"/>
</dbReference>
<sequence>MDRVQLGQALRARRREAGRTIASVGVDAGLSVPYIANLENARGNPTLSALEQLAAALGARLEVLMSSDDEDPGEQAASDAVRALVAWPRAL</sequence>
<comment type="caution">
    <text evidence="2">The sequence shown here is derived from an EMBL/GenBank/DDBJ whole genome shotgun (WGS) entry which is preliminary data.</text>
</comment>
<dbReference type="Pfam" id="PF13560">
    <property type="entry name" value="HTH_31"/>
    <property type="match status" value="1"/>
</dbReference>
<dbReference type="CDD" id="cd00093">
    <property type="entry name" value="HTH_XRE"/>
    <property type="match status" value="1"/>
</dbReference>
<gene>
    <name evidence="2" type="ORF">E7Y31_23450</name>
</gene>
<dbReference type="OrthoDB" id="4338746at2"/>
<feature type="domain" description="HTH cro/C1-type" evidence="1">
    <location>
        <begin position="10"/>
        <end position="64"/>
    </location>
</feature>
<proteinExistence type="predicted"/>
<dbReference type="AlphaFoldDB" id="A0A4S5B6H9"/>
<dbReference type="EMBL" id="SSXH01001111">
    <property type="protein sequence ID" value="THJ25299.1"/>
    <property type="molecule type" value="Genomic_DNA"/>
</dbReference>
<keyword evidence="3" id="KW-1185">Reference proteome</keyword>
<dbReference type="SUPFAM" id="SSF47413">
    <property type="entry name" value="lambda repressor-like DNA-binding domains"/>
    <property type="match status" value="1"/>
</dbReference>
<organism evidence="2 3">
    <name type="scientific">Candidatus Frankia alpina</name>
    <dbReference type="NCBI Taxonomy" id="2699483"/>
    <lineage>
        <taxon>Bacteria</taxon>
        <taxon>Bacillati</taxon>
        <taxon>Actinomycetota</taxon>
        <taxon>Actinomycetes</taxon>
        <taxon>Frankiales</taxon>
        <taxon>Frankiaceae</taxon>
        <taxon>Frankia</taxon>
    </lineage>
</organism>
<dbReference type="PROSITE" id="PS50943">
    <property type="entry name" value="HTH_CROC1"/>
    <property type="match status" value="1"/>
</dbReference>
<evidence type="ECO:0000313" key="2">
    <source>
        <dbReference type="EMBL" id="THJ25299.1"/>
    </source>
</evidence>
<dbReference type="RefSeq" id="WP_136449753.1">
    <property type="nucleotide sequence ID" value="NZ_SSXH01001111.1"/>
</dbReference>
<reference evidence="2 3" key="1">
    <citation type="submission" date="2019-04" db="EMBL/GenBank/DDBJ databases">
        <title>Draft genome sequences for three unisolated Alnus-infective Frankia Sp+ strains, AgTrS, AiOr and AvVan, the first sequenced Frankia strains able to sporulate in-planta.</title>
        <authorList>
            <person name="Bethencourt L."/>
            <person name="Vautrin F."/>
            <person name="Taib N."/>
            <person name="Dubost A."/>
            <person name="Castro-Garcia L."/>
            <person name="Imbaud O."/>
            <person name="Abrouk D."/>
            <person name="Fournier P."/>
            <person name="Briolay J."/>
            <person name="Nguyen A."/>
            <person name="Normand P."/>
            <person name="Fernandez M.P."/>
            <person name="Brochier-Armanet C."/>
            <person name="Herrera-Belaroussi A."/>
        </authorList>
    </citation>
    <scope>NUCLEOTIDE SEQUENCE [LARGE SCALE GENOMIC DNA]</scope>
    <source>
        <strain evidence="2 3">AvVan</strain>
    </source>
</reference>
<evidence type="ECO:0000313" key="3">
    <source>
        <dbReference type="Proteomes" id="UP000305282"/>
    </source>
</evidence>
<name>A0A4S5B6H9_9ACTN</name>
<dbReference type="Proteomes" id="UP000305282">
    <property type="component" value="Unassembled WGS sequence"/>
</dbReference>
<protein>
    <submittedName>
        <fullName evidence="2">Helix-turn-helix transcriptional regulator</fullName>
    </submittedName>
</protein>
<evidence type="ECO:0000259" key="1">
    <source>
        <dbReference type="PROSITE" id="PS50943"/>
    </source>
</evidence>
<dbReference type="Gene3D" id="1.10.260.40">
    <property type="entry name" value="lambda repressor-like DNA-binding domains"/>
    <property type="match status" value="1"/>
</dbReference>